<keyword evidence="2" id="KW-1185">Reference proteome</keyword>
<protein>
    <submittedName>
        <fullName evidence="1">Uncharacterized protein</fullName>
    </submittedName>
</protein>
<evidence type="ECO:0000313" key="1">
    <source>
        <dbReference type="EMBL" id="GCB34674.1"/>
    </source>
</evidence>
<proteinExistence type="predicted"/>
<dbReference type="EMBL" id="BHWB01000004">
    <property type="protein sequence ID" value="GCB34674.1"/>
    <property type="molecule type" value="Genomic_DNA"/>
</dbReference>
<evidence type="ECO:0000313" key="2">
    <source>
        <dbReference type="Proteomes" id="UP000288079"/>
    </source>
</evidence>
<dbReference type="Proteomes" id="UP000288079">
    <property type="component" value="Unassembled WGS sequence"/>
</dbReference>
<name>A0A401LT37_9BACE</name>
<accession>A0A401LT37</accession>
<comment type="caution">
    <text evidence="1">The sequence shown here is derived from an EMBL/GenBank/DDBJ whole genome shotgun (WGS) entry which is preliminary data.</text>
</comment>
<dbReference type="AlphaFoldDB" id="A0A401LT37"/>
<organism evidence="1 2">
    <name type="scientific">Bacteroides faecalis</name>
    <dbReference type="NCBI Taxonomy" id="2447885"/>
    <lineage>
        <taxon>Bacteria</taxon>
        <taxon>Pseudomonadati</taxon>
        <taxon>Bacteroidota</taxon>
        <taxon>Bacteroidia</taxon>
        <taxon>Bacteroidales</taxon>
        <taxon>Bacteroidaceae</taxon>
        <taxon>Bacteroides</taxon>
    </lineage>
</organism>
<sequence length="61" mass="6991">MDFDNYKIPVSYLEGNYNNIMEFQNDISKHDFSYGINSLSNLANGILVSYFSDNKKTLSLS</sequence>
<gene>
    <name evidence="1" type="ORF">KGMB02408_16190</name>
</gene>
<reference evidence="1 2" key="1">
    <citation type="submission" date="2018-10" db="EMBL/GenBank/DDBJ databases">
        <title>Draft Genome Sequence of Bacteroides sp. KCTC 15687.</title>
        <authorList>
            <person name="Yu S.Y."/>
            <person name="Kim J.S."/>
            <person name="Oh B.S."/>
            <person name="Park S.H."/>
            <person name="Kang S.W."/>
            <person name="Park J.E."/>
            <person name="Choi S.H."/>
            <person name="Han K.I."/>
            <person name="Lee K.C."/>
            <person name="Eom M.K."/>
            <person name="Suh M.K."/>
            <person name="Lee D.H."/>
            <person name="Yoon H."/>
            <person name="Kim B."/>
            <person name="Yang S.J."/>
            <person name="Lee J.S."/>
            <person name="Lee J.H."/>
        </authorList>
    </citation>
    <scope>NUCLEOTIDE SEQUENCE [LARGE SCALE GENOMIC DNA]</scope>
    <source>
        <strain evidence="1 2">KCTC 15687</strain>
    </source>
</reference>